<accession>A0A0G1IGE6</accession>
<dbReference type="InterPro" id="IPR001509">
    <property type="entry name" value="Epimerase_deHydtase"/>
</dbReference>
<reference evidence="2 3" key="1">
    <citation type="journal article" date="2015" name="Nature">
        <title>rRNA introns, odd ribosomes, and small enigmatic genomes across a large radiation of phyla.</title>
        <authorList>
            <person name="Brown C.T."/>
            <person name="Hug L.A."/>
            <person name="Thomas B.C."/>
            <person name="Sharon I."/>
            <person name="Castelle C.J."/>
            <person name="Singh A."/>
            <person name="Wilkins M.J."/>
            <person name="Williams K.H."/>
            <person name="Banfield J.F."/>
        </authorList>
    </citation>
    <scope>NUCLEOTIDE SEQUENCE [LARGE SCALE GENOMIC DNA]</scope>
</reference>
<dbReference type="InterPro" id="IPR036291">
    <property type="entry name" value="NAD(P)-bd_dom_sf"/>
</dbReference>
<evidence type="ECO:0000313" key="3">
    <source>
        <dbReference type="Proteomes" id="UP000034521"/>
    </source>
</evidence>
<evidence type="ECO:0000259" key="1">
    <source>
        <dbReference type="Pfam" id="PF01370"/>
    </source>
</evidence>
<protein>
    <submittedName>
        <fullName evidence="2">NAD-dependent epimerase/dehydratase</fullName>
    </submittedName>
</protein>
<dbReference type="Gene3D" id="3.40.50.720">
    <property type="entry name" value="NAD(P)-binding Rossmann-like Domain"/>
    <property type="match status" value="1"/>
</dbReference>
<dbReference type="SUPFAM" id="SSF51735">
    <property type="entry name" value="NAD(P)-binding Rossmann-fold domains"/>
    <property type="match status" value="1"/>
</dbReference>
<feature type="domain" description="NAD-dependent epimerase/dehydratase" evidence="1">
    <location>
        <begin position="3"/>
        <end position="73"/>
    </location>
</feature>
<gene>
    <name evidence="2" type="ORF">UW52_C0059G0006</name>
</gene>
<dbReference type="Proteomes" id="UP000034521">
    <property type="component" value="Unassembled WGS sequence"/>
</dbReference>
<dbReference type="AlphaFoldDB" id="A0A0G1IGE6"/>
<evidence type="ECO:0000313" key="2">
    <source>
        <dbReference type="EMBL" id="KKT58461.1"/>
    </source>
</evidence>
<comment type="caution">
    <text evidence="2">The sequence shown here is derived from an EMBL/GenBank/DDBJ whole genome shotgun (WGS) entry which is preliminary data.</text>
</comment>
<organism evidence="2 3">
    <name type="scientific">Candidatus Gottesmanbacteria bacterium GW2011_GWA1_44_24b</name>
    <dbReference type="NCBI Taxonomy" id="1618437"/>
    <lineage>
        <taxon>Bacteria</taxon>
        <taxon>Candidatus Gottesmaniibacteriota</taxon>
    </lineage>
</organism>
<name>A0A0G1IGE6_9BACT</name>
<proteinExistence type="predicted"/>
<dbReference type="EMBL" id="LCIQ01000059">
    <property type="protein sequence ID" value="KKT58461.1"/>
    <property type="molecule type" value="Genomic_DNA"/>
</dbReference>
<sequence length="144" mass="16524">MKILIIGGSRFVGPHLVKLLIARKHTITVFNRGVISTKYPKGVTFIKGDRDKGFYVKEKFDAVIDTCAYVGSQTSRAIKELKFDYFLNFGTVASYQKTEIFPLTEESPIGDWPSFGDYNKARWNVNIFWRKVGLHMGLFVLFIF</sequence>
<dbReference type="Pfam" id="PF01370">
    <property type="entry name" value="Epimerase"/>
    <property type="match status" value="1"/>
</dbReference>